<evidence type="ECO:0000259" key="1">
    <source>
        <dbReference type="Pfam" id="PF00501"/>
    </source>
</evidence>
<dbReference type="InterPro" id="IPR000873">
    <property type="entry name" value="AMP-dep_synth/lig_dom"/>
</dbReference>
<dbReference type="InterPro" id="IPR050237">
    <property type="entry name" value="ATP-dep_AMP-bd_enzyme"/>
</dbReference>
<dbReference type="AlphaFoldDB" id="A0A3A9ZQH6"/>
<proteinExistence type="predicted"/>
<dbReference type="SUPFAM" id="SSF56801">
    <property type="entry name" value="Acetyl-CoA synthetase-like"/>
    <property type="match status" value="1"/>
</dbReference>
<dbReference type="InterPro" id="IPR025110">
    <property type="entry name" value="AMP-bd_C"/>
</dbReference>
<dbReference type="Proteomes" id="UP000281726">
    <property type="component" value="Unassembled WGS sequence"/>
</dbReference>
<feature type="domain" description="AMP-dependent synthetase/ligase" evidence="1">
    <location>
        <begin position="17"/>
        <end position="97"/>
    </location>
</feature>
<keyword evidence="4" id="KW-1185">Reference proteome</keyword>
<accession>A0A3A9ZQH6</accession>
<dbReference type="Gene3D" id="3.40.50.12780">
    <property type="entry name" value="N-terminal domain of ligase-like"/>
    <property type="match status" value="2"/>
</dbReference>
<dbReference type="InterPro" id="IPR045851">
    <property type="entry name" value="AMP-bd_C_sf"/>
</dbReference>
<organism evidence="3 4">
    <name type="scientific">Micromonospora endolithica</name>
    <dbReference type="NCBI Taxonomy" id="230091"/>
    <lineage>
        <taxon>Bacteria</taxon>
        <taxon>Bacillati</taxon>
        <taxon>Actinomycetota</taxon>
        <taxon>Actinomycetes</taxon>
        <taxon>Micromonosporales</taxon>
        <taxon>Micromonosporaceae</taxon>
        <taxon>Micromonospora</taxon>
    </lineage>
</organism>
<dbReference type="InterPro" id="IPR042099">
    <property type="entry name" value="ANL_N_sf"/>
</dbReference>
<evidence type="ECO:0000313" key="3">
    <source>
        <dbReference type="EMBL" id="RKN50435.1"/>
    </source>
</evidence>
<dbReference type="Pfam" id="PF13193">
    <property type="entry name" value="AMP-binding_C"/>
    <property type="match status" value="1"/>
</dbReference>
<feature type="domain" description="AMP-dependent synthetase/ligase" evidence="1">
    <location>
        <begin position="163"/>
        <end position="312"/>
    </location>
</feature>
<gene>
    <name evidence="3" type="ORF">D7223_01160</name>
</gene>
<dbReference type="RefSeq" id="WP_120723856.1">
    <property type="nucleotide sequence ID" value="NZ_RBAK01000001.1"/>
</dbReference>
<sequence length="451" mass="47729">MPPSSPSTTALQIRDVLEAHARKRGDRLAVIDATTELTFAQLWQQARARAAQLGPRPGTVTAVSATSTAAFFADVAAIWLTGGVPMPLDPKTPPPLRTAMTRRASTGTHTCQPWKAVLSVVGGTYRPLVTGGEPPTVARKAHAVGLGRLPESGSTGGGRRIAMFASPMYLNGPFEFAARHLLLGGTVATLDRFEPRAWVQLATAMEPSWVFLAPIQIRRLLDSTDPHDLRTALASVQTLTHSAAPCPPEVRARLLELVDAHVVAEFYGAAEYDGTFARADENRPGARPIPGALLRVVDATGSPAPAGQIGVIEGASTAGMVCHYAGQPCTAADAWRTVGDHGTLDSNGRLTLTSVDTTGRAIVGGVNVALSRVHAVIAAHPAVRSCQVIPIPDDTYGRVISARLTTFRPLTAEALHAYCATHLRPAERPRHLHVTAADQPTAEENDHALPM</sequence>
<evidence type="ECO:0000313" key="4">
    <source>
        <dbReference type="Proteomes" id="UP000281726"/>
    </source>
</evidence>
<name>A0A3A9ZQH6_9ACTN</name>
<reference evidence="3 4" key="1">
    <citation type="journal article" date="2004" name="Syst. Appl. Microbiol.">
        <title>Cryptoendolithic actinomycetes from antarctic sandstone rock samples: Micromonospora endolithica sp. nov. and two isolates related to Micromonospora coerulea Jensen 1932.</title>
        <authorList>
            <person name="Hirsch P."/>
            <person name="Mevs U."/>
            <person name="Kroppenstedt R.M."/>
            <person name="Schumann P."/>
            <person name="Stackebrandt E."/>
        </authorList>
    </citation>
    <scope>NUCLEOTIDE SEQUENCE [LARGE SCALE GENOMIC DNA]</scope>
    <source>
        <strain evidence="3 4">JCM 12677</strain>
    </source>
</reference>
<protein>
    <recommendedName>
        <fullName evidence="5">Long-chain fatty acid--CoA ligase</fullName>
    </recommendedName>
</protein>
<dbReference type="Gene3D" id="3.30.300.30">
    <property type="match status" value="1"/>
</dbReference>
<dbReference type="OrthoDB" id="9803968at2"/>
<evidence type="ECO:0008006" key="5">
    <source>
        <dbReference type="Google" id="ProtNLM"/>
    </source>
</evidence>
<dbReference type="Pfam" id="PF00501">
    <property type="entry name" value="AMP-binding"/>
    <property type="match status" value="2"/>
</dbReference>
<dbReference type="EMBL" id="RBAK01000001">
    <property type="protein sequence ID" value="RKN50435.1"/>
    <property type="molecule type" value="Genomic_DNA"/>
</dbReference>
<dbReference type="PANTHER" id="PTHR43767:SF1">
    <property type="entry name" value="NONRIBOSOMAL PEPTIDE SYNTHASE PES1 (EUROFUNG)-RELATED"/>
    <property type="match status" value="1"/>
</dbReference>
<evidence type="ECO:0000259" key="2">
    <source>
        <dbReference type="Pfam" id="PF13193"/>
    </source>
</evidence>
<dbReference type="GO" id="GO:0016878">
    <property type="term" value="F:acid-thiol ligase activity"/>
    <property type="evidence" value="ECO:0007669"/>
    <property type="project" value="UniProtKB-ARBA"/>
</dbReference>
<comment type="caution">
    <text evidence="3">The sequence shown here is derived from an EMBL/GenBank/DDBJ whole genome shotgun (WGS) entry which is preliminary data.</text>
</comment>
<feature type="domain" description="AMP-binding enzyme C-terminal" evidence="2">
    <location>
        <begin position="375"/>
        <end position="437"/>
    </location>
</feature>
<dbReference type="PANTHER" id="PTHR43767">
    <property type="entry name" value="LONG-CHAIN-FATTY-ACID--COA LIGASE"/>
    <property type="match status" value="1"/>
</dbReference>